<dbReference type="SUPFAM" id="SSF50447">
    <property type="entry name" value="Translation proteins"/>
    <property type="match status" value="1"/>
</dbReference>
<dbReference type="Pfam" id="PF01782">
    <property type="entry name" value="RimM"/>
    <property type="match status" value="1"/>
</dbReference>
<dbReference type="InterPro" id="IPR002676">
    <property type="entry name" value="RimM_N"/>
</dbReference>
<evidence type="ECO:0000313" key="8">
    <source>
        <dbReference type="EMBL" id="MFC3809908.1"/>
    </source>
</evidence>
<dbReference type="InterPro" id="IPR009000">
    <property type="entry name" value="Transl_B-barrel_sf"/>
</dbReference>
<comment type="caution">
    <text evidence="8">The sequence shown here is derived from an EMBL/GenBank/DDBJ whole genome shotgun (WGS) entry which is preliminary data.</text>
</comment>
<evidence type="ECO:0000256" key="5">
    <source>
        <dbReference type="HAMAP-Rule" id="MF_00014"/>
    </source>
</evidence>
<evidence type="ECO:0000256" key="3">
    <source>
        <dbReference type="ARBA" id="ARBA00022552"/>
    </source>
</evidence>
<dbReference type="Gene3D" id="2.30.30.240">
    <property type="entry name" value="PRC-barrel domain"/>
    <property type="match status" value="1"/>
</dbReference>
<comment type="function">
    <text evidence="5">An accessory protein needed during the final step in the assembly of 30S ribosomal subunit, possibly for assembly of the head region. Essential for efficient processing of 16S rRNA. May be needed both before and after RbfA during the maturation of 16S rRNA. It has affinity for free ribosomal 30S subunits but not for 70S ribosomes.</text>
</comment>
<sequence length="176" mass="20193">MQKSDCYFLGKITKPHALKGEVIIWLDVDNPEDYTNMDSVFVEIKNELVPFMIEEIQIRGKKSIAKFEDINTIEATEPFIGLDLYLPTSVLPKLKGTQFYYHEIIGYTLFDQTSQKVIGEILAVYDSTGNDLFAVMVNEIEVLIPIVDDFIVELKREEKQIILRLPDGLVEVYTNP</sequence>
<evidence type="ECO:0000256" key="2">
    <source>
        <dbReference type="ARBA" id="ARBA00022517"/>
    </source>
</evidence>
<dbReference type="InterPro" id="IPR011033">
    <property type="entry name" value="PRC_barrel-like_sf"/>
</dbReference>
<comment type="domain">
    <text evidence="5">The PRC barrel domain binds ribosomal protein uS19.</text>
</comment>
<proteinExistence type="inferred from homology"/>
<reference evidence="9" key="1">
    <citation type="journal article" date="2019" name="Int. J. Syst. Evol. Microbiol.">
        <title>The Global Catalogue of Microorganisms (GCM) 10K type strain sequencing project: providing services to taxonomists for standard genome sequencing and annotation.</title>
        <authorList>
            <consortium name="The Broad Institute Genomics Platform"/>
            <consortium name="The Broad Institute Genome Sequencing Center for Infectious Disease"/>
            <person name="Wu L."/>
            <person name="Ma J."/>
        </authorList>
    </citation>
    <scope>NUCLEOTIDE SEQUENCE [LARGE SCALE GENOMIC DNA]</scope>
    <source>
        <strain evidence="9">CECT 7956</strain>
    </source>
</reference>
<dbReference type="SUPFAM" id="SSF50346">
    <property type="entry name" value="PRC-barrel domain"/>
    <property type="match status" value="1"/>
</dbReference>
<dbReference type="Pfam" id="PF24986">
    <property type="entry name" value="PRC_RimM"/>
    <property type="match status" value="1"/>
</dbReference>
<gene>
    <name evidence="5 8" type="primary">rimM</name>
    <name evidence="8" type="ORF">ACFOOI_04535</name>
</gene>
<organism evidence="8 9">
    <name type="scientific">Lacihabitans lacunae</name>
    <dbReference type="NCBI Taxonomy" id="1028214"/>
    <lineage>
        <taxon>Bacteria</taxon>
        <taxon>Pseudomonadati</taxon>
        <taxon>Bacteroidota</taxon>
        <taxon>Cytophagia</taxon>
        <taxon>Cytophagales</taxon>
        <taxon>Leadbetterellaceae</taxon>
        <taxon>Lacihabitans</taxon>
    </lineage>
</organism>
<dbReference type="PANTHER" id="PTHR33692:SF1">
    <property type="entry name" value="RIBOSOME MATURATION FACTOR RIMM"/>
    <property type="match status" value="1"/>
</dbReference>
<keyword evidence="3 5" id="KW-0698">rRNA processing</keyword>
<dbReference type="PANTHER" id="PTHR33692">
    <property type="entry name" value="RIBOSOME MATURATION FACTOR RIMM"/>
    <property type="match status" value="1"/>
</dbReference>
<dbReference type="Proteomes" id="UP001595616">
    <property type="component" value="Unassembled WGS sequence"/>
</dbReference>
<dbReference type="RefSeq" id="WP_379835546.1">
    <property type="nucleotide sequence ID" value="NZ_JBHRYQ010000001.1"/>
</dbReference>
<evidence type="ECO:0000259" key="6">
    <source>
        <dbReference type="Pfam" id="PF01782"/>
    </source>
</evidence>
<dbReference type="InterPro" id="IPR036976">
    <property type="entry name" value="RimM_N_sf"/>
</dbReference>
<dbReference type="InterPro" id="IPR056792">
    <property type="entry name" value="PRC_RimM"/>
</dbReference>
<name>A0ABV7YVF4_9BACT</name>
<evidence type="ECO:0000313" key="9">
    <source>
        <dbReference type="Proteomes" id="UP001595616"/>
    </source>
</evidence>
<accession>A0ABV7YVF4</accession>
<evidence type="ECO:0000259" key="7">
    <source>
        <dbReference type="Pfam" id="PF24986"/>
    </source>
</evidence>
<keyword evidence="4 5" id="KW-0143">Chaperone</keyword>
<dbReference type="EMBL" id="JBHRYQ010000001">
    <property type="protein sequence ID" value="MFC3809908.1"/>
    <property type="molecule type" value="Genomic_DNA"/>
</dbReference>
<evidence type="ECO:0000256" key="1">
    <source>
        <dbReference type="ARBA" id="ARBA00022490"/>
    </source>
</evidence>
<feature type="domain" description="Ribosome maturation factor RimM PRC barrel" evidence="7">
    <location>
        <begin position="102"/>
        <end position="169"/>
    </location>
</feature>
<protein>
    <recommendedName>
        <fullName evidence="5">Ribosome maturation factor RimM</fullName>
    </recommendedName>
</protein>
<keyword evidence="2 5" id="KW-0690">Ribosome biogenesis</keyword>
<feature type="domain" description="RimM N-terminal" evidence="6">
    <location>
        <begin position="9"/>
        <end position="88"/>
    </location>
</feature>
<dbReference type="HAMAP" id="MF_00014">
    <property type="entry name" value="Ribosome_mat_RimM"/>
    <property type="match status" value="1"/>
</dbReference>
<keyword evidence="9" id="KW-1185">Reference proteome</keyword>
<keyword evidence="1 5" id="KW-0963">Cytoplasm</keyword>
<dbReference type="Gene3D" id="2.40.30.60">
    <property type="entry name" value="RimM"/>
    <property type="match status" value="1"/>
</dbReference>
<dbReference type="InterPro" id="IPR011961">
    <property type="entry name" value="RimM"/>
</dbReference>
<dbReference type="NCBIfam" id="TIGR02273">
    <property type="entry name" value="16S_RimM"/>
    <property type="match status" value="1"/>
</dbReference>
<evidence type="ECO:0000256" key="4">
    <source>
        <dbReference type="ARBA" id="ARBA00023186"/>
    </source>
</evidence>
<comment type="similarity">
    <text evidence="5">Belongs to the RimM family.</text>
</comment>
<comment type="subcellular location">
    <subcellularLocation>
        <location evidence="5">Cytoplasm</location>
    </subcellularLocation>
</comment>
<comment type="subunit">
    <text evidence="5">Binds ribosomal protein uS19.</text>
</comment>